<dbReference type="GO" id="GO:0000981">
    <property type="term" value="F:DNA-binding transcription factor activity, RNA polymerase II-specific"/>
    <property type="evidence" value="ECO:0007669"/>
    <property type="project" value="InterPro"/>
</dbReference>
<keyword evidence="2" id="KW-0479">Metal-binding</keyword>
<evidence type="ECO:0000256" key="1">
    <source>
        <dbReference type="ARBA" id="ARBA00004123"/>
    </source>
</evidence>
<dbReference type="GO" id="GO:0003677">
    <property type="term" value="F:DNA binding"/>
    <property type="evidence" value="ECO:0007669"/>
    <property type="project" value="InterPro"/>
</dbReference>
<dbReference type="PROSITE" id="PS00463">
    <property type="entry name" value="ZN2_CY6_FUNGAL_1"/>
    <property type="match status" value="1"/>
</dbReference>
<name>A0A1C7NAQ0_9FUNG</name>
<dbReference type="InterPro" id="IPR001138">
    <property type="entry name" value="Zn2Cys6_DnaBD"/>
</dbReference>
<keyword evidence="9" id="KW-1185">Reference proteome</keyword>
<evidence type="ECO:0000256" key="6">
    <source>
        <dbReference type="SAM" id="MobiDB-lite"/>
    </source>
</evidence>
<feature type="region of interest" description="Disordered" evidence="6">
    <location>
        <begin position="278"/>
        <end position="311"/>
    </location>
</feature>
<keyword evidence="4" id="KW-0804">Transcription</keyword>
<sequence>MANEAKRVAIESTPLGAACYRCRGFRHACDRTKPTCSRCKRRGITCTYPEAAPTLKKLQKATETLSDRIKKFGELLKTGETDAFVNNRPKGISLQRLAQPRSTVTPLVNTVSIPQEAPCSSFKEEEEEEEDDTSTTSSTPRTLSETVVSTSSFSIYPCAKCFKDLQQCDLTLPSCSRCTDHQFECVYTKTEPKANHVSQVLNTMNKVMDQWQESIDKMAKDFAQKTRDFSQRVDQSFKKKPLQPFAWKITSTNKGLSVESNVNSFNDLSKLVDQFKRTMHISPPPPSSNLGDRPEESRDVSSQNGVDLQEKTRMVAANVELDDTSSIHTSSSFSFGVRNHWPHATPTAEDNLPVDISQELTDNLVQLYCKTPCCSANRLPILNTADFLARYHQTEDISKRPSEVLVNAVCSLAARNAFQLHVWGKRPAEQMPERNMGRAISIAYCQRGRELLAECFDEPSMDNCQAAFLLSYSNLQNGHYKVVAMYEWIAFTMAQELGLYDEGRVLNREESMLVWCLYYFRSWYRVLQGELDLSTETDQFYPKCAPLPPPPKPEQMDWMETGFPEEEEKEGGGQPETDNARDTFMQHYIYTQWYYLFQLQVIHQNVLCRLLSIQEKQDANLVRDILTMQDQLEEFYESMLPEWKSPDLESLALDQMAASTTSPFFILPQTNHDHSLVDIHEFARSCILSVHVAYSMNKILLYQAFFPSTHLPTTPFSIECMNTCIDAAYGITQTLSIIVKQRDECNIFLLGFLFANMIYIKLLNYNEPQFQEFARRCLEQSIHICKSSKAYLYDFESTRSYAGIMEKDVYNACGVRAFNLSDASNDSFSFPFVPPILSYSSVPFQ</sequence>
<accession>A0A1C7NAQ0</accession>
<keyword evidence="5" id="KW-0539">Nucleus</keyword>
<dbReference type="InParanoid" id="A0A1C7NAQ0"/>
<dbReference type="InterPro" id="IPR050815">
    <property type="entry name" value="TF_fung"/>
</dbReference>
<evidence type="ECO:0000313" key="9">
    <source>
        <dbReference type="Proteomes" id="UP000093000"/>
    </source>
</evidence>
<dbReference type="OrthoDB" id="39175at2759"/>
<gene>
    <name evidence="8" type="ORF">A0J61_06241</name>
</gene>
<dbReference type="STRING" id="101091.A0A1C7NAQ0"/>
<dbReference type="InterPro" id="IPR007219">
    <property type="entry name" value="XnlR_reg_dom"/>
</dbReference>
<dbReference type="CDD" id="cd00067">
    <property type="entry name" value="GAL4"/>
    <property type="match status" value="2"/>
</dbReference>
<dbReference type="GO" id="GO:0005634">
    <property type="term" value="C:nucleus"/>
    <property type="evidence" value="ECO:0007669"/>
    <property type="project" value="UniProtKB-SubCell"/>
</dbReference>
<feature type="region of interest" description="Disordered" evidence="6">
    <location>
        <begin position="117"/>
        <end position="143"/>
    </location>
</feature>
<feature type="compositionally biased region" description="Acidic residues" evidence="6">
    <location>
        <begin position="124"/>
        <end position="133"/>
    </location>
</feature>
<organism evidence="8 9">
    <name type="scientific">Choanephora cucurbitarum</name>
    <dbReference type="NCBI Taxonomy" id="101091"/>
    <lineage>
        <taxon>Eukaryota</taxon>
        <taxon>Fungi</taxon>
        <taxon>Fungi incertae sedis</taxon>
        <taxon>Mucoromycota</taxon>
        <taxon>Mucoromycotina</taxon>
        <taxon>Mucoromycetes</taxon>
        <taxon>Mucorales</taxon>
        <taxon>Mucorineae</taxon>
        <taxon>Choanephoraceae</taxon>
        <taxon>Choanephoroideae</taxon>
        <taxon>Choanephora</taxon>
    </lineage>
</organism>
<feature type="domain" description="Zn(2)-C6 fungal-type" evidence="7">
    <location>
        <begin position="18"/>
        <end position="48"/>
    </location>
</feature>
<dbReference type="GO" id="GO:0006351">
    <property type="term" value="P:DNA-templated transcription"/>
    <property type="evidence" value="ECO:0007669"/>
    <property type="project" value="InterPro"/>
</dbReference>
<dbReference type="PROSITE" id="PS50048">
    <property type="entry name" value="ZN2_CY6_FUNGAL_2"/>
    <property type="match status" value="2"/>
</dbReference>
<dbReference type="Pfam" id="PF04082">
    <property type="entry name" value="Fungal_trans"/>
    <property type="match status" value="1"/>
</dbReference>
<keyword evidence="3" id="KW-0805">Transcription regulation</keyword>
<dbReference type="Gene3D" id="4.10.240.10">
    <property type="entry name" value="Zn(2)-C6 fungal-type DNA-binding domain"/>
    <property type="match status" value="2"/>
</dbReference>
<dbReference type="PANTHER" id="PTHR47338">
    <property type="entry name" value="ZN(II)2CYS6 TRANSCRIPTION FACTOR (EUROFUNG)-RELATED"/>
    <property type="match status" value="1"/>
</dbReference>
<dbReference type="GO" id="GO:0008270">
    <property type="term" value="F:zinc ion binding"/>
    <property type="evidence" value="ECO:0007669"/>
    <property type="project" value="InterPro"/>
</dbReference>
<reference evidence="8 9" key="1">
    <citation type="submission" date="2016-03" db="EMBL/GenBank/DDBJ databases">
        <title>Choanephora cucurbitarum.</title>
        <authorList>
            <person name="Min B."/>
            <person name="Park H."/>
            <person name="Park J.-H."/>
            <person name="Shin H.-D."/>
            <person name="Choi I.-G."/>
        </authorList>
    </citation>
    <scope>NUCLEOTIDE SEQUENCE [LARGE SCALE GENOMIC DNA]</scope>
    <source>
        <strain evidence="8 9">KUS-F28377</strain>
    </source>
</reference>
<dbReference type="Proteomes" id="UP000093000">
    <property type="component" value="Unassembled WGS sequence"/>
</dbReference>
<dbReference type="SMART" id="SM00066">
    <property type="entry name" value="GAL4"/>
    <property type="match status" value="2"/>
</dbReference>
<protein>
    <recommendedName>
        <fullName evidence="7">Zn(2)-C6 fungal-type domain-containing protein</fullName>
    </recommendedName>
</protein>
<evidence type="ECO:0000313" key="8">
    <source>
        <dbReference type="EMBL" id="OBZ85706.1"/>
    </source>
</evidence>
<dbReference type="EMBL" id="LUGH01000368">
    <property type="protein sequence ID" value="OBZ85706.1"/>
    <property type="molecule type" value="Genomic_DNA"/>
</dbReference>
<evidence type="ECO:0000256" key="5">
    <source>
        <dbReference type="ARBA" id="ARBA00023242"/>
    </source>
</evidence>
<dbReference type="SUPFAM" id="SSF57701">
    <property type="entry name" value="Zn2/Cys6 DNA-binding domain"/>
    <property type="match status" value="2"/>
</dbReference>
<dbReference type="AlphaFoldDB" id="A0A1C7NAQ0"/>
<dbReference type="InterPro" id="IPR036864">
    <property type="entry name" value="Zn2-C6_fun-type_DNA-bd_sf"/>
</dbReference>
<dbReference type="PANTHER" id="PTHR47338:SF5">
    <property type="entry name" value="ZN(II)2CYS6 TRANSCRIPTION FACTOR (EUROFUNG)"/>
    <property type="match status" value="1"/>
</dbReference>
<feature type="compositionally biased region" description="Low complexity" evidence="6">
    <location>
        <begin position="134"/>
        <end position="143"/>
    </location>
</feature>
<evidence type="ECO:0000256" key="3">
    <source>
        <dbReference type="ARBA" id="ARBA00023015"/>
    </source>
</evidence>
<evidence type="ECO:0000259" key="7">
    <source>
        <dbReference type="PROSITE" id="PS50048"/>
    </source>
</evidence>
<comment type="caution">
    <text evidence="8">The sequence shown here is derived from an EMBL/GenBank/DDBJ whole genome shotgun (WGS) entry which is preliminary data.</text>
</comment>
<dbReference type="CDD" id="cd12148">
    <property type="entry name" value="fungal_TF_MHR"/>
    <property type="match status" value="1"/>
</dbReference>
<evidence type="ECO:0000256" key="2">
    <source>
        <dbReference type="ARBA" id="ARBA00022723"/>
    </source>
</evidence>
<feature type="domain" description="Zn(2)-C6 fungal-type" evidence="7">
    <location>
        <begin position="157"/>
        <end position="187"/>
    </location>
</feature>
<evidence type="ECO:0000256" key="4">
    <source>
        <dbReference type="ARBA" id="ARBA00023163"/>
    </source>
</evidence>
<comment type="subcellular location">
    <subcellularLocation>
        <location evidence="1">Nucleus</location>
    </subcellularLocation>
</comment>
<proteinExistence type="predicted"/>
<dbReference type="Pfam" id="PF00172">
    <property type="entry name" value="Zn_clus"/>
    <property type="match status" value="2"/>
</dbReference>